<dbReference type="InterPro" id="IPR002641">
    <property type="entry name" value="PNPLA_dom"/>
</dbReference>
<comment type="caution">
    <text evidence="6">The sequence shown here is derived from an EMBL/GenBank/DDBJ whole genome shotgun (WGS) entry which is preliminary data.</text>
</comment>
<keyword evidence="7" id="KW-1185">Reference proteome</keyword>
<evidence type="ECO:0000256" key="3">
    <source>
        <dbReference type="ARBA" id="ARBA00023098"/>
    </source>
</evidence>
<dbReference type="InterPro" id="IPR050301">
    <property type="entry name" value="NTE"/>
</dbReference>
<dbReference type="GO" id="GO:0016787">
    <property type="term" value="F:hydrolase activity"/>
    <property type="evidence" value="ECO:0007669"/>
    <property type="project" value="UniProtKB-UniRule"/>
</dbReference>
<dbReference type="Pfam" id="PF01734">
    <property type="entry name" value="Patatin"/>
    <property type="match status" value="1"/>
</dbReference>
<feature type="short sequence motif" description="GXSXG" evidence="4">
    <location>
        <begin position="37"/>
        <end position="41"/>
    </location>
</feature>
<dbReference type="Gene3D" id="3.40.1090.10">
    <property type="entry name" value="Cytosolic phospholipase A2 catalytic domain"/>
    <property type="match status" value="2"/>
</dbReference>
<evidence type="ECO:0000313" key="6">
    <source>
        <dbReference type="EMBL" id="GGI15455.1"/>
    </source>
</evidence>
<evidence type="ECO:0000256" key="2">
    <source>
        <dbReference type="ARBA" id="ARBA00022963"/>
    </source>
</evidence>
<proteinExistence type="predicted"/>
<keyword evidence="3 4" id="KW-0443">Lipid metabolism</keyword>
<gene>
    <name evidence="6" type="ORF">GCM10007380_28060</name>
</gene>
<dbReference type="PROSITE" id="PS51635">
    <property type="entry name" value="PNPLA"/>
    <property type="match status" value="1"/>
</dbReference>
<feature type="active site" description="Proton acceptor" evidence="4">
    <location>
        <position position="162"/>
    </location>
</feature>
<keyword evidence="2 4" id="KW-0442">Lipid degradation</keyword>
<dbReference type="Pfam" id="PF19890">
    <property type="entry name" value="DUF6363"/>
    <property type="match status" value="1"/>
</dbReference>
<reference evidence="7" key="1">
    <citation type="journal article" date="2019" name="Int. J. Syst. Evol. Microbiol.">
        <title>The Global Catalogue of Microorganisms (GCM) 10K type strain sequencing project: providing services to taxonomists for standard genome sequencing and annotation.</title>
        <authorList>
            <consortium name="The Broad Institute Genomics Platform"/>
            <consortium name="The Broad Institute Genome Sequencing Center for Infectious Disease"/>
            <person name="Wu L."/>
            <person name="Ma J."/>
        </authorList>
    </citation>
    <scope>NUCLEOTIDE SEQUENCE [LARGE SCALE GENOMIC DNA]</scope>
    <source>
        <strain evidence="7">CGMCC 1.14993</strain>
    </source>
</reference>
<dbReference type="OrthoDB" id="9802424at2"/>
<accession>A0A8J3EXX6</accession>
<feature type="short sequence motif" description="DGA/G" evidence="4">
    <location>
        <begin position="162"/>
        <end position="164"/>
    </location>
</feature>
<dbReference type="PANTHER" id="PTHR14226">
    <property type="entry name" value="NEUROPATHY TARGET ESTERASE/SWISS CHEESE D.MELANOGASTER"/>
    <property type="match status" value="1"/>
</dbReference>
<protein>
    <submittedName>
        <fullName evidence="6">Patatin family protein</fullName>
    </submittedName>
</protein>
<dbReference type="InterPro" id="IPR045943">
    <property type="entry name" value="DUF6363"/>
</dbReference>
<dbReference type="SUPFAM" id="SSF52151">
    <property type="entry name" value="FabD/lysophospholipase-like"/>
    <property type="match status" value="1"/>
</dbReference>
<evidence type="ECO:0000256" key="1">
    <source>
        <dbReference type="ARBA" id="ARBA00022801"/>
    </source>
</evidence>
<evidence type="ECO:0000259" key="5">
    <source>
        <dbReference type="PROSITE" id="PS51635"/>
    </source>
</evidence>
<feature type="domain" description="PNPLA" evidence="5">
    <location>
        <begin position="6"/>
        <end position="175"/>
    </location>
</feature>
<sequence length="290" mass="33168">MDGIGLVLEGGGMRGIYTAGVLDYFLEQNIEIPYVIGVSAGACMGSSYISKQHGRNKRVNTEFLQHPDYISIKNLIRNKQLFGMDLLFDIIPNELDPFDFDSFYGANQKFVVGTTNCITGEPTYFEKDEIVDSKDMLNIIRASSSLPLMAPIVEYQNHILLDGGIADPIPLLKSEEDGNKKNIVVLTRNAGYRKKPSRGNWYLQRKYRDYPGLIQAVLKRYEIYNKQLEYIEEQEKAGNVLVIRPLQKLKVGRVERNKDRLLELYKEGYEDAKRLGEQVLEFLSYEKTTC</sequence>
<evidence type="ECO:0000313" key="7">
    <source>
        <dbReference type="Proteomes" id="UP000626244"/>
    </source>
</evidence>
<keyword evidence="1 4" id="KW-0378">Hydrolase</keyword>
<organism evidence="6 7">
    <name type="scientific">Gottfriedia solisilvae</name>
    <dbReference type="NCBI Taxonomy" id="1516104"/>
    <lineage>
        <taxon>Bacteria</taxon>
        <taxon>Bacillati</taxon>
        <taxon>Bacillota</taxon>
        <taxon>Bacilli</taxon>
        <taxon>Bacillales</taxon>
        <taxon>Bacillaceae</taxon>
        <taxon>Gottfriedia</taxon>
    </lineage>
</organism>
<dbReference type="AlphaFoldDB" id="A0A8J3EXX6"/>
<dbReference type="InterPro" id="IPR016035">
    <property type="entry name" value="Acyl_Trfase/lysoPLipase"/>
</dbReference>
<name>A0A8J3EXX6_9BACI</name>
<dbReference type="PANTHER" id="PTHR14226:SF25">
    <property type="entry name" value="PHOSPHOESTERASE"/>
    <property type="match status" value="1"/>
</dbReference>
<dbReference type="CDD" id="cd07208">
    <property type="entry name" value="Pat_hypo_Ecoli_yjju_like"/>
    <property type="match status" value="1"/>
</dbReference>
<evidence type="ECO:0000256" key="4">
    <source>
        <dbReference type="PROSITE-ProRule" id="PRU01161"/>
    </source>
</evidence>
<dbReference type="InterPro" id="IPR037483">
    <property type="entry name" value="YjjU-like"/>
</dbReference>
<feature type="active site" description="Nucleophile" evidence="4">
    <location>
        <position position="39"/>
    </location>
</feature>
<feature type="short sequence motif" description="GXGXXG" evidence="4">
    <location>
        <begin position="10"/>
        <end position="15"/>
    </location>
</feature>
<dbReference type="EMBL" id="BMHB01000001">
    <property type="protein sequence ID" value="GGI15455.1"/>
    <property type="molecule type" value="Genomic_DNA"/>
</dbReference>
<dbReference type="RefSeq" id="WP_087999752.1">
    <property type="nucleotide sequence ID" value="NZ_BMHB01000001.1"/>
</dbReference>
<dbReference type="Proteomes" id="UP000626244">
    <property type="component" value="Unassembled WGS sequence"/>
</dbReference>
<dbReference type="GO" id="GO:0016042">
    <property type="term" value="P:lipid catabolic process"/>
    <property type="evidence" value="ECO:0007669"/>
    <property type="project" value="UniProtKB-UniRule"/>
</dbReference>